<feature type="domain" description="Aminoglycoside phosphotransferase" evidence="1">
    <location>
        <begin position="78"/>
        <end position="285"/>
    </location>
</feature>
<dbReference type="PANTHER" id="PTHR21310">
    <property type="entry name" value="AMINOGLYCOSIDE PHOSPHOTRANSFERASE-RELATED-RELATED"/>
    <property type="match status" value="1"/>
</dbReference>
<gene>
    <name evidence="2" type="ORF">FB45DRAFT_1142981</name>
</gene>
<accession>A0AAD7BZX4</accession>
<keyword evidence="2" id="KW-0418">Kinase</keyword>
<dbReference type="EMBL" id="JARKIF010000007">
    <property type="protein sequence ID" value="KAJ7635088.1"/>
    <property type="molecule type" value="Genomic_DNA"/>
</dbReference>
<comment type="caution">
    <text evidence="2">The sequence shown here is derived from an EMBL/GenBank/DDBJ whole genome shotgun (WGS) entry which is preliminary data.</text>
</comment>
<sequence length="292" mass="33211">MRDKSDDPLSPPPPTLADSLDALTDADIFARCFGPEKQTLPDAEHLDASHIAVITKDTIGKFEYHADIEGAYPIEAFALEILVQHTTIPVPRVHRVVQHDRGHIIVMDRIPGKQLSKLWPAMSGEEKDRIAETLAGYVRQLRSVQIPHLRVGVPGPLDREMRPRQYDQGPVLRWVGSPRGPFASYAELTEFFERRRKGLLNGASIPPMDDSYPLVLTHHDIRLHNLILDDKGTLWMVDWQGAGVYPEWWEALAMAVQALDGDELWAAIVPRVCGEYSERQWEWMKAMRRTFV</sequence>
<organism evidence="2 3">
    <name type="scientific">Roridomyces roridus</name>
    <dbReference type="NCBI Taxonomy" id="1738132"/>
    <lineage>
        <taxon>Eukaryota</taxon>
        <taxon>Fungi</taxon>
        <taxon>Dikarya</taxon>
        <taxon>Basidiomycota</taxon>
        <taxon>Agaricomycotina</taxon>
        <taxon>Agaricomycetes</taxon>
        <taxon>Agaricomycetidae</taxon>
        <taxon>Agaricales</taxon>
        <taxon>Marasmiineae</taxon>
        <taxon>Mycenaceae</taxon>
        <taxon>Roridomyces</taxon>
    </lineage>
</organism>
<evidence type="ECO:0000313" key="2">
    <source>
        <dbReference type="EMBL" id="KAJ7635088.1"/>
    </source>
</evidence>
<protein>
    <submittedName>
        <fullName evidence="2">Kinase-like domain-containing protein</fullName>
    </submittedName>
</protein>
<dbReference type="InterPro" id="IPR011009">
    <property type="entry name" value="Kinase-like_dom_sf"/>
</dbReference>
<keyword evidence="3" id="KW-1185">Reference proteome</keyword>
<dbReference type="AlphaFoldDB" id="A0AAD7BZX4"/>
<dbReference type="InterPro" id="IPR051678">
    <property type="entry name" value="AGP_Transferase"/>
</dbReference>
<name>A0AAD7BZX4_9AGAR</name>
<dbReference type="Gene3D" id="3.90.1200.10">
    <property type="match status" value="1"/>
</dbReference>
<reference evidence="2" key="1">
    <citation type="submission" date="2023-03" db="EMBL/GenBank/DDBJ databases">
        <title>Massive genome expansion in bonnet fungi (Mycena s.s.) driven by repeated elements and novel gene families across ecological guilds.</title>
        <authorList>
            <consortium name="Lawrence Berkeley National Laboratory"/>
            <person name="Harder C.B."/>
            <person name="Miyauchi S."/>
            <person name="Viragh M."/>
            <person name="Kuo A."/>
            <person name="Thoen E."/>
            <person name="Andreopoulos B."/>
            <person name="Lu D."/>
            <person name="Skrede I."/>
            <person name="Drula E."/>
            <person name="Henrissat B."/>
            <person name="Morin E."/>
            <person name="Kohler A."/>
            <person name="Barry K."/>
            <person name="LaButti K."/>
            <person name="Morin E."/>
            <person name="Salamov A."/>
            <person name="Lipzen A."/>
            <person name="Mereny Z."/>
            <person name="Hegedus B."/>
            <person name="Baldrian P."/>
            <person name="Stursova M."/>
            <person name="Weitz H."/>
            <person name="Taylor A."/>
            <person name="Grigoriev I.V."/>
            <person name="Nagy L.G."/>
            <person name="Martin F."/>
            <person name="Kauserud H."/>
        </authorList>
    </citation>
    <scope>NUCLEOTIDE SEQUENCE</scope>
    <source>
        <strain evidence="2">9284</strain>
    </source>
</reference>
<dbReference type="Pfam" id="PF01636">
    <property type="entry name" value="APH"/>
    <property type="match status" value="1"/>
</dbReference>
<dbReference type="GO" id="GO:0016301">
    <property type="term" value="F:kinase activity"/>
    <property type="evidence" value="ECO:0007669"/>
    <property type="project" value="UniProtKB-KW"/>
</dbReference>
<proteinExistence type="predicted"/>
<dbReference type="Proteomes" id="UP001221142">
    <property type="component" value="Unassembled WGS sequence"/>
</dbReference>
<dbReference type="InterPro" id="IPR002575">
    <property type="entry name" value="Aminoglycoside_PTrfase"/>
</dbReference>
<evidence type="ECO:0000313" key="3">
    <source>
        <dbReference type="Proteomes" id="UP001221142"/>
    </source>
</evidence>
<evidence type="ECO:0000259" key="1">
    <source>
        <dbReference type="Pfam" id="PF01636"/>
    </source>
</evidence>
<dbReference type="SUPFAM" id="SSF56112">
    <property type="entry name" value="Protein kinase-like (PK-like)"/>
    <property type="match status" value="1"/>
</dbReference>
<dbReference type="CDD" id="cd05120">
    <property type="entry name" value="APH_ChoK_like"/>
    <property type="match status" value="1"/>
</dbReference>
<dbReference type="PANTHER" id="PTHR21310:SF39">
    <property type="entry name" value="AMINOGLYCOSIDE PHOSPHOTRANSFERASE DOMAIN-CONTAINING PROTEIN"/>
    <property type="match status" value="1"/>
</dbReference>
<keyword evidence="2" id="KW-0808">Transferase</keyword>